<dbReference type="RefSeq" id="WP_008616611.1">
    <property type="nucleotide sequence ID" value="NZ_AONQ01000019.1"/>
</dbReference>
<accession>M3ACP2</accession>
<gene>
    <name evidence="1" type="ORF">H261_08888</name>
</gene>
<organism evidence="1 2">
    <name type="scientific">Paramagnetospirillum caucaseum</name>
    <dbReference type="NCBI Taxonomy" id="1244869"/>
    <lineage>
        <taxon>Bacteria</taxon>
        <taxon>Pseudomonadati</taxon>
        <taxon>Pseudomonadota</taxon>
        <taxon>Alphaproteobacteria</taxon>
        <taxon>Rhodospirillales</taxon>
        <taxon>Magnetospirillaceae</taxon>
        <taxon>Paramagnetospirillum</taxon>
    </lineage>
</organism>
<dbReference type="EMBL" id="AONQ01000019">
    <property type="protein sequence ID" value="EME70289.1"/>
    <property type="molecule type" value="Genomic_DNA"/>
</dbReference>
<evidence type="ECO:0000313" key="1">
    <source>
        <dbReference type="EMBL" id="EME70289.1"/>
    </source>
</evidence>
<dbReference type="PATRIC" id="fig|1244869.3.peg.1793"/>
<sequence>MTDTVLSAYTGDLTQMLSTLSGMSARPAFNLTFANLQNSYANQYNDKMQVLQRQALDRYDTSLDAELIKLKEQLPKLEEYQNLVADSVSLVSERLDQIGDLDIQNASLQLHASVGDPLDTTEFDSGVDNLNDALSRLPILDGTEFSFYGDEGVGQIRLNGIGIDHFTVDDDQADPPTGSSYELSAGLSRVNLLVSQLYNRLDMVAGEVDRVKDRISEIQDHQQAQVADIKKDVARKAQEMKLQIASQLQALSVSFEAQQASNEQIVKAQTNDTYQPGSVVNLFS</sequence>
<dbReference type="Proteomes" id="UP000011744">
    <property type="component" value="Unassembled WGS sequence"/>
</dbReference>
<name>M3ACP2_9PROT</name>
<dbReference type="AlphaFoldDB" id="M3ACP2"/>
<comment type="caution">
    <text evidence="1">The sequence shown here is derived from an EMBL/GenBank/DDBJ whole genome shotgun (WGS) entry which is preliminary data.</text>
</comment>
<evidence type="ECO:0000313" key="2">
    <source>
        <dbReference type="Proteomes" id="UP000011744"/>
    </source>
</evidence>
<dbReference type="OrthoDB" id="7335424at2"/>
<evidence type="ECO:0008006" key="3">
    <source>
        <dbReference type="Google" id="ProtNLM"/>
    </source>
</evidence>
<reference evidence="1 2" key="1">
    <citation type="journal article" date="2014" name="Genome Announc.">
        <title>Draft Genome Sequence of Magnetospirillum sp. Strain SO-1, a Freshwater Magnetotactic Bacterium Isolated from the Ol'khovka River, Russia.</title>
        <authorList>
            <person name="Grouzdev D.S."/>
            <person name="Dziuba M.V."/>
            <person name="Sukhacheva M.S."/>
            <person name="Mardanov A.V."/>
            <person name="Beletskiy A.V."/>
            <person name="Kuznetsov B.B."/>
            <person name="Skryabin K.G."/>
        </authorList>
    </citation>
    <scope>NUCLEOTIDE SEQUENCE [LARGE SCALE GENOMIC DNA]</scope>
    <source>
        <strain evidence="1 2">SO-1</strain>
    </source>
</reference>
<protein>
    <recommendedName>
        <fullName evidence="3">Flagellin</fullName>
    </recommendedName>
</protein>
<keyword evidence="2" id="KW-1185">Reference proteome</keyword>
<dbReference type="STRING" id="1244869.H261_08888"/>
<proteinExistence type="predicted"/>